<keyword evidence="2 5" id="KW-0812">Transmembrane</keyword>
<name>A0A543HU63_9MICO</name>
<dbReference type="CDD" id="cd06174">
    <property type="entry name" value="MFS"/>
    <property type="match status" value="1"/>
</dbReference>
<protein>
    <submittedName>
        <fullName evidence="7">DHA3 family tetracycline resistance protein-like MFS transporter</fullName>
    </submittedName>
</protein>
<keyword evidence="3 5" id="KW-1133">Transmembrane helix</keyword>
<evidence type="ECO:0000313" key="7">
    <source>
        <dbReference type="EMBL" id="TQM61907.1"/>
    </source>
</evidence>
<dbReference type="Gene3D" id="1.20.1250.20">
    <property type="entry name" value="MFS general substrate transporter like domains"/>
    <property type="match status" value="1"/>
</dbReference>
<dbReference type="OrthoDB" id="3513479at2"/>
<feature type="transmembrane region" description="Helical" evidence="5">
    <location>
        <begin position="80"/>
        <end position="100"/>
    </location>
</feature>
<evidence type="ECO:0000259" key="6">
    <source>
        <dbReference type="PROSITE" id="PS50850"/>
    </source>
</evidence>
<evidence type="ECO:0000256" key="4">
    <source>
        <dbReference type="ARBA" id="ARBA00023136"/>
    </source>
</evidence>
<organism evidence="7 8">
    <name type="scientific">Humibacillus xanthopallidus</name>
    <dbReference type="NCBI Taxonomy" id="412689"/>
    <lineage>
        <taxon>Bacteria</taxon>
        <taxon>Bacillati</taxon>
        <taxon>Actinomycetota</taxon>
        <taxon>Actinomycetes</taxon>
        <taxon>Micrococcales</taxon>
        <taxon>Intrasporangiaceae</taxon>
        <taxon>Humibacillus</taxon>
    </lineage>
</organism>
<comment type="caution">
    <text evidence="7">The sequence shown here is derived from an EMBL/GenBank/DDBJ whole genome shotgun (WGS) entry which is preliminary data.</text>
</comment>
<feature type="transmembrane region" description="Helical" evidence="5">
    <location>
        <begin position="387"/>
        <end position="408"/>
    </location>
</feature>
<dbReference type="Pfam" id="PF07690">
    <property type="entry name" value="MFS_1"/>
    <property type="match status" value="1"/>
</dbReference>
<evidence type="ECO:0000256" key="1">
    <source>
        <dbReference type="ARBA" id="ARBA00004651"/>
    </source>
</evidence>
<evidence type="ECO:0000313" key="8">
    <source>
        <dbReference type="Proteomes" id="UP000316747"/>
    </source>
</evidence>
<feature type="transmembrane region" description="Helical" evidence="5">
    <location>
        <begin position="265"/>
        <end position="289"/>
    </location>
</feature>
<evidence type="ECO:0000256" key="2">
    <source>
        <dbReference type="ARBA" id="ARBA00022692"/>
    </source>
</evidence>
<evidence type="ECO:0000256" key="5">
    <source>
        <dbReference type="SAM" id="Phobius"/>
    </source>
</evidence>
<dbReference type="SUPFAM" id="SSF103473">
    <property type="entry name" value="MFS general substrate transporter"/>
    <property type="match status" value="1"/>
</dbReference>
<dbReference type="InterPro" id="IPR036259">
    <property type="entry name" value="MFS_trans_sf"/>
</dbReference>
<dbReference type="PANTHER" id="PTHR23530:SF1">
    <property type="entry name" value="PERMEASE, MAJOR FACILITATOR SUPERFAMILY-RELATED"/>
    <property type="match status" value="1"/>
</dbReference>
<sequence>MLTLLRRPLREADAIPTFYALTAVAAFSFAACFTLNLVFQYRVVGLDPFQMVLVGTVLELTCFLFEVPTGVVADLWSRRVSVIIGFVLIGAGFAFEGIVATFTAAIVGNIVWGIGYTFTSGALQAWITDEVGEEQVAPVFTRETQIDLAFTIVGTLAAGALGLISLRVPIVVAGTTLILLGVVLWVVMPERHFEPTPRGERETYAHLKQQFVAGLTVARSRRVVRVFLLVSVLAGLASEVFDRLWQVRVLDSFDMPAVFGGDEAVAFTVFALVGTMVSLAASLASGRWLPRHVIDAHPGLPIAIAAGAQVLAVAGLALVGSLWLALAFVWLRGAAMAFSGPIEAAWLARNLDSSTRATVLSMNSQAGAIGQVVGGPPLGALATRTSIPVALLVAAVMQAPSVVAFWRIRRLGAPAERVAGSPTT</sequence>
<keyword evidence="8" id="KW-1185">Reference proteome</keyword>
<proteinExistence type="predicted"/>
<gene>
    <name evidence="7" type="ORF">FBY41_1928</name>
</gene>
<feature type="transmembrane region" description="Helical" evidence="5">
    <location>
        <begin position="51"/>
        <end position="73"/>
    </location>
</feature>
<accession>A0A543HU63</accession>
<evidence type="ECO:0000256" key="3">
    <source>
        <dbReference type="ARBA" id="ARBA00022989"/>
    </source>
</evidence>
<feature type="transmembrane region" description="Helical" evidence="5">
    <location>
        <begin position="310"/>
        <end position="331"/>
    </location>
</feature>
<dbReference type="EMBL" id="VFPM01000002">
    <property type="protein sequence ID" value="TQM61907.1"/>
    <property type="molecule type" value="Genomic_DNA"/>
</dbReference>
<feature type="transmembrane region" description="Helical" evidence="5">
    <location>
        <begin position="170"/>
        <end position="188"/>
    </location>
</feature>
<dbReference type="AlphaFoldDB" id="A0A543HU63"/>
<feature type="domain" description="Major facilitator superfamily (MFS) profile" evidence="6">
    <location>
        <begin position="1"/>
        <end position="412"/>
    </location>
</feature>
<comment type="subcellular location">
    <subcellularLocation>
        <location evidence="1">Cell membrane</location>
        <topology evidence="1">Multi-pass membrane protein</topology>
    </subcellularLocation>
</comment>
<feature type="transmembrane region" description="Helical" evidence="5">
    <location>
        <begin position="20"/>
        <end position="39"/>
    </location>
</feature>
<dbReference type="PROSITE" id="PS51257">
    <property type="entry name" value="PROKAR_LIPOPROTEIN"/>
    <property type="match status" value="1"/>
</dbReference>
<keyword evidence="4 5" id="KW-0472">Membrane</keyword>
<dbReference type="GO" id="GO:0005886">
    <property type="term" value="C:plasma membrane"/>
    <property type="evidence" value="ECO:0007669"/>
    <property type="project" value="UniProtKB-SubCell"/>
</dbReference>
<dbReference type="Proteomes" id="UP000316747">
    <property type="component" value="Unassembled WGS sequence"/>
</dbReference>
<dbReference type="InterPro" id="IPR011701">
    <property type="entry name" value="MFS"/>
</dbReference>
<dbReference type="RefSeq" id="WP_141843867.1">
    <property type="nucleotide sequence ID" value="NZ_VFPM01000002.1"/>
</dbReference>
<reference evidence="7 8" key="1">
    <citation type="submission" date="2019-06" db="EMBL/GenBank/DDBJ databases">
        <title>Genome sequencing of plant associated microbes to promote plant fitness in Sorghum bicolor and Oryza sativa.</title>
        <authorList>
            <person name="Coleman-Derr D."/>
        </authorList>
    </citation>
    <scope>NUCLEOTIDE SEQUENCE [LARGE SCALE GENOMIC DNA]</scope>
    <source>
        <strain evidence="7 8">KV-663</strain>
    </source>
</reference>
<feature type="transmembrane region" description="Helical" evidence="5">
    <location>
        <begin position="106"/>
        <end position="127"/>
    </location>
</feature>
<dbReference type="GO" id="GO:0022857">
    <property type="term" value="F:transmembrane transporter activity"/>
    <property type="evidence" value="ECO:0007669"/>
    <property type="project" value="InterPro"/>
</dbReference>
<feature type="transmembrane region" description="Helical" evidence="5">
    <location>
        <begin position="148"/>
        <end position="164"/>
    </location>
</feature>
<dbReference type="PANTHER" id="PTHR23530">
    <property type="entry name" value="TRANSPORT PROTEIN-RELATED"/>
    <property type="match status" value="1"/>
</dbReference>
<dbReference type="PROSITE" id="PS50850">
    <property type="entry name" value="MFS"/>
    <property type="match status" value="1"/>
</dbReference>
<dbReference type="InterPro" id="IPR020846">
    <property type="entry name" value="MFS_dom"/>
</dbReference>
<dbReference type="InterPro" id="IPR053160">
    <property type="entry name" value="MFS_DHA3_Transporter"/>
</dbReference>